<dbReference type="PANTHER" id="PTHR12673:SF159">
    <property type="entry name" value="LD03170P"/>
    <property type="match status" value="1"/>
</dbReference>
<dbReference type="InterPro" id="IPR000219">
    <property type="entry name" value="DH_dom"/>
</dbReference>
<reference evidence="2 3" key="1">
    <citation type="submission" date="2015-04" db="EMBL/GenBank/DDBJ databases">
        <authorList>
            <person name="Syromyatnikov M.Y."/>
            <person name="Popov V.N."/>
        </authorList>
    </citation>
    <scope>NUCLEOTIDE SEQUENCE [LARGE SCALE GENOMIC DNA]</scope>
</reference>
<dbReference type="SMART" id="SM00325">
    <property type="entry name" value="RhoGEF"/>
    <property type="match status" value="1"/>
</dbReference>
<evidence type="ECO:0000313" key="2">
    <source>
        <dbReference type="EMBL" id="CRL08681.1"/>
    </source>
</evidence>
<dbReference type="STRING" id="568069.A0A1J1JC62"/>
<dbReference type="CDD" id="cd00160">
    <property type="entry name" value="RhoGEF"/>
    <property type="match status" value="1"/>
</dbReference>
<dbReference type="GO" id="GO:0035556">
    <property type="term" value="P:intracellular signal transduction"/>
    <property type="evidence" value="ECO:0007669"/>
    <property type="project" value="InterPro"/>
</dbReference>
<dbReference type="InterPro" id="IPR035899">
    <property type="entry name" value="DBL_dom_sf"/>
</dbReference>
<sequence>MIRTPKRSNKQDDFVTPQMKLDLRKELQSAIQRRNNLTSRSKLKCIKFLENSFEDEEKNEPNDFDKRIILRRKAIEEVLTSERSYIAQLDKLVNFFVNPLKNLNLIDINSHTTLFGQLELIHNINNELLTRLENDSDDVAGAFLKLAPFFKIYSVYAFDYRNSLLLLQTLTTKNVAFRSFLEKAESRPEVQQKLNSLLITPIQRVPRYRLLLQQVLLYTSPADSDYKMIQESIRQIESSINHINSVVEDQENIQRMLNIQNSLSGRIPNIMRNVRLETFYNL</sequence>
<gene>
    <name evidence="2" type="ORF">CLUMA_CG021419</name>
</gene>
<name>A0A1J1JC62_9DIPT</name>
<dbReference type="InterPro" id="IPR001331">
    <property type="entry name" value="GDS_CDC24_CS"/>
</dbReference>
<dbReference type="SUPFAM" id="SSF48065">
    <property type="entry name" value="DBL homology domain (DH-domain)"/>
    <property type="match status" value="1"/>
</dbReference>
<evidence type="ECO:0000313" key="3">
    <source>
        <dbReference type="Proteomes" id="UP000183832"/>
    </source>
</evidence>
<evidence type="ECO:0000259" key="1">
    <source>
        <dbReference type="PROSITE" id="PS50010"/>
    </source>
</evidence>
<dbReference type="OrthoDB" id="245697at2759"/>
<keyword evidence="3" id="KW-1185">Reference proteome</keyword>
<proteinExistence type="predicted"/>
<dbReference type="GO" id="GO:0005085">
    <property type="term" value="F:guanyl-nucleotide exchange factor activity"/>
    <property type="evidence" value="ECO:0007669"/>
    <property type="project" value="InterPro"/>
</dbReference>
<accession>A0A1J1JC62</accession>
<dbReference type="Pfam" id="PF00621">
    <property type="entry name" value="RhoGEF"/>
    <property type="match status" value="1"/>
</dbReference>
<dbReference type="PROSITE" id="PS00741">
    <property type="entry name" value="DH_1"/>
    <property type="match status" value="1"/>
</dbReference>
<dbReference type="InterPro" id="IPR051092">
    <property type="entry name" value="FYVE_RhoGEF_PH"/>
</dbReference>
<dbReference type="GO" id="GO:0005737">
    <property type="term" value="C:cytoplasm"/>
    <property type="evidence" value="ECO:0007669"/>
    <property type="project" value="TreeGrafter"/>
</dbReference>
<dbReference type="AlphaFoldDB" id="A0A1J1JC62"/>
<organism evidence="2 3">
    <name type="scientific">Clunio marinus</name>
    <dbReference type="NCBI Taxonomy" id="568069"/>
    <lineage>
        <taxon>Eukaryota</taxon>
        <taxon>Metazoa</taxon>
        <taxon>Ecdysozoa</taxon>
        <taxon>Arthropoda</taxon>
        <taxon>Hexapoda</taxon>
        <taxon>Insecta</taxon>
        <taxon>Pterygota</taxon>
        <taxon>Neoptera</taxon>
        <taxon>Endopterygota</taxon>
        <taxon>Diptera</taxon>
        <taxon>Nematocera</taxon>
        <taxon>Chironomoidea</taxon>
        <taxon>Chironomidae</taxon>
        <taxon>Clunio</taxon>
    </lineage>
</organism>
<dbReference type="PROSITE" id="PS50010">
    <property type="entry name" value="DH_2"/>
    <property type="match status" value="1"/>
</dbReference>
<feature type="domain" description="DH" evidence="1">
    <location>
        <begin position="70"/>
        <end position="246"/>
    </location>
</feature>
<protein>
    <submittedName>
        <fullName evidence="2">CLUMA_CG021419, isoform A</fullName>
    </submittedName>
</protein>
<dbReference type="Proteomes" id="UP000183832">
    <property type="component" value="Unassembled WGS sequence"/>
</dbReference>
<dbReference type="EMBL" id="CVRI01000075">
    <property type="protein sequence ID" value="CRL08681.1"/>
    <property type="molecule type" value="Genomic_DNA"/>
</dbReference>
<dbReference type="Gene3D" id="1.20.900.10">
    <property type="entry name" value="Dbl homology (DH) domain"/>
    <property type="match status" value="1"/>
</dbReference>
<dbReference type="PANTHER" id="PTHR12673">
    <property type="entry name" value="FACIOGENITAL DYSPLASIA PROTEIN"/>
    <property type="match status" value="1"/>
</dbReference>